<feature type="compositionally biased region" description="Basic and acidic residues" evidence="1">
    <location>
        <begin position="67"/>
        <end position="105"/>
    </location>
</feature>
<evidence type="ECO:0000256" key="1">
    <source>
        <dbReference type="SAM" id="MobiDB-lite"/>
    </source>
</evidence>
<dbReference type="AlphaFoldDB" id="A0AAT9HDB8"/>
<feature type="region of interest" description="Disordered" evidence="1">
    <location>
        <begin position="45"/>
        <end position="120"/>
    </location>
</feature>
<feature type="region of interest" description="Disordered" evidence="1">
    <location>
        <begin position="1"/>
        <end position="25"/>
    </location>
</feature>
<name>A0AAT9HDB8_9ACTN</name>
<feature type="compositionally biased region" description="Gly residues" evidence="1">
    <location>
        <begin position="247"/>
        <end position="265"/>
    </location>
</feature>
<organism evidence="2">
    <name type="scientific">Streptomyces haneummycinicus</name>
    <dbReference type="NCBI Taxonomy" id="3074435"/>
    <lineage>
        <taxon>Bacteria</taxon>
        <taxon>Bacillati</taxon>
        <taxon>Actinomycetota</taxon>
        <taxon>Actinomycetes</taxon>
        <taxon>Kitasatosporales</taxon>
        <taxon>Streptomycetaceae</taxon>
        <taxon>Streptomyces</taxon>
    </lineage>
</organism>
<reference evidence="2" key="1">
    <citation type="submission" date="2024-06" db="EMBL/GenBank/DDBJ databases">
        <authorList>
            <consortium name="consrtm"/>
            <person name="Uemura M."/>
            <person name="Terahara T."/>
        </authorList>
    </citation>
    <scope>NUCLEOTIDE SEQUENCE</scope>
    <source>
        <strain evidence="2">KM77-8</strain>
    </source>
</reference>
<accession>A0AAT9HDB8</accession>
<protein>
    <submittedName>
        <fullName evidence="2">Uncharacterized protein</fullName>
    </submittedName>
</protein>
<reference evidence="2" key="2">
    <citation type="submission" date="2024-07" db="EMBL/GenBank/DDBJ databases">
        <title>Streptomyces haneummycinica sp. nov., a new antibiotic-producing actinobacterium isolated from marine sediment.</title>
        <authorList>
            <person name="Uemura M."/>
            <person name="Hamada M."/>
            <person name="Hirano S."/>
            <person name="Kobayashi K."/>
            <person name="Ohshiro T."/>
            <person name="Kobayashi T."/>
            <person name="Terahara T."/>
        </authorList>
    </citation>
    <scope>NUCLEOTIDE SEQUENCE</scope>
    <source>
        <strain evidence="2">KM77-8</strain>
    </source>
</reference>
<proteinExistence type="predicted"/>
<feature type="region of interest" description="Disordered" evidence="1">
    <location>
        <begin position="244"/>
        <end position="266"/>
    </location>
</feature>
<sequence length="345" mass="34859">MTVGPAPEITAGIPSPQPLHQGGALGHGRGAVVLVQSVLGGGQQQLGAPGQGLDEQGRTARVGGGVDVRHGAREQSARGLGEDRLAGHENHRNDGIGGVHPDRAGRAALHPGQGESAEQAGRDVVGVALDLGGEFEQRGVVEPGLGAYGHGAGGDDAGADGGGGGAQAAAVRNAVGADDLQAARLSAEQVEGGAQGAYEQMVLVAREGLAALTGDVDVQSGVGHPDDDVVVETQREAEGVEARAEVGAGGGDAHPDGGGAEGGTGHRSKTLLELRDCRMAPDGLSSGTRWTFEGVRRPWDRRRPGWPAALRASPGRFRTTGTPRYRGICGGRVQYSLSKEGSVAT</sequence>
<dbReference type="EMBL" id="AP035768">
    <property type="protein sequence ID" value="BFO15299.1"/>
    <property type="molecule type" value="Genomic_DNA"/>
</dbReference>
<evidence type="ECO:0000313" key="2">
    <source>
        <dbReference type="EMBL" id="BFO15299.1"/>
    </source>
</evidence>
<gene>
    <name evidence="2" type="ORF">SHKM778_16870</name>
</gene>